<dbReference type="Proteomes" id="UP000002624">
    <property type="component" value="Unassembled WGS sequence"/>
</dbReference>
<feature type="domain" description="HNH nuclease" evidence="2">
    <location>
        <begin position="162"/>
        <end position="225"/>
    </location>
</feature>
<dbReference type="OrthoDB" id="4181608at2759"/>
<protein>
    <recommendedName>
        <fullName evidence="2">HNH nuclease domain-containing protein</fullName>
    </recommendedName>
</protein>
<dbReference type="AlphaFoldDB" id="C6HAL4"/>
<feature type="compositionally biased region" description="Acidic residues" evidence="1">
    <location>
        <begin position="353"/>
        <end position="366"/>
    </location>
</feature>
<dbReference type="HOGENOM" id="CLU_030288_0_0_1"/>
<evidence type="ECO:0000313" key="3">
    <source>
        <dbReference type="EMBL" id="EER43347.1"/>
    </source>
</evidence>
<dbReference type="VEuPathDB" id="FungiDB:HCDG_03245"/>
<accession>C6HAL4</accession>
<reference evidence="4" key="1">
    <citation type="submission" date="2009-05" db="EMBL/GenBank/DDBJ databases">
        <title>The genome sequence of Ajellomyces capsulatus strain H143.</title>
        <authorList>
            <person name="Champion M."/>
            <person name="Cuomo C.A."/>
            <person name="Ma L.-J."/>
            <person name="Henn M.R."/>
            <person name="Sil A."/>
            <person name="Goldman B."/>
            <person name="Young S.K."/>
            <person name="Kodira C.D."/>
            <person name="Zeng Q."/>
            <person name="Koehrsen M."/>
            <person name="Alvarado L."/>
            <person name="Berlin A.M."/>
            <person name="Borenstein D."/>
            <person name="Chen Z."/>
            <person name="Engels R."/>
            <person name="Freedman E."/>
            <person name="Gellesch M."/>
            <person name="Goldberg J."/>
            <person name="Griggs A."/>
            <person name="Gujja S."/>
            <person name="Heiman D.I."/>
            <person name="Hepburn T.A."/>
            <person name="Howarth C."/>
            <person name="Jen D."/>
            <person name="Larson L."/>
            <person name="Lewis B."/>
            <person name="Mehta T."/>
            <person name="Park D."/>
            <person name="Pearson M."/>
            <person name="Roberts A."/>
            <person name="Saif S."/>
            <person name="Shea T.D."/>
            <person name="Shenoy N."/>
            <person name="Sisk P."/>
            <person name="Stolte C."/>
            <person name="Sykes S."/>
            <person name="Walk T."/>
            <person name="White J."/>
            <person name="Yandava C."/>
            <person name="Klein B."/>
            <person name="McEwen J.G."/>
            <person name="Puccia R."/>
            <person name="Goldman G.H."/>
            <person name="Felipe M.S."/>
            <person name="Nino-Vega G."/>
            <person name="San-Blas G."/>
            <person name="Taylor J.W."/>
            <person name="Mendoza L."/>
            <person name="Galagan J.E."/>
            <person name="Nusbaum C."/>
            <person name="Birren B.W."/>
        </authorList>
    </citation>
    <scope>NUCLEOTIDE SEQUENCE [LARGE SCALE GENOMIC DNA]</scope>
    <source>
        <strain evidence="4">H143</strain>
    </source>
</reference>
<dbReference type="OMA" id="SFRDWQF"/>
<evidence type="ECO:0000256" key="1">
    <source>
        <dbReference type="SAM" id="MobiDB-lite"/>
    </source>
</evidence>
<sequence length="390" mass="43838">MPDGSLSEFHASPIPPVERSISENIYFLHPGYEAPRNILLTLPRVDQIAPHTFGVHHQTALIACQIIGNNAFETSRLCHDKDGQHPVTVPLDGVLTDPAYYFLVDACASMQTSPPSHRCSDPFLLGIYPIVPSFQDWEFPHDRIPDTWGPASVFPETTGPRCGITNFSICTEEAHLVPKREELWYSINGMYRYGRDLGDIDNPANLLPLRPDIHKCFDKRWFVIVPKIAGGGGAHETDTSTRSAYYVSHILSNNAAEYWPTYHNTIVQYLENDSRPYLFARFAWAILLFVKPFVTTGDPRNVIHLEVSTGVEKTQTVWKAEYLSGAQLKANYSGSGSKSATSKKRKSEFSTLGEEDDDLAESSDDSDIGKESDIWDNVMDEWEARGQRRQ</sequence>
<gene>
    <name evidence="3" type="ORF">HCDG_03245</name>
</gene>
<evidence type="ECO:0000313" key="4">
    <source>
        <dbReference type="Proteomes" id="UP000002624"/>
    </source>
</evidence>
<feature type="region of interest" description="Disordered" evidence="1">
    <location>
        <begin position="331"/>
        <end position="390"/>
    </location>
</feature>
<proteinExistence type="predicted"/>
<evidence type="ECO:0000259" key="2">
    <source>
        <dbReference type="Pfam" id="PF13391"/>
    </source>
</evidence>
<dbReference type="Pfam" id="PF13391">
    <property type="entry name" value="HNH_2"/>
    <property type="match status" value="1"/>
</dbReference>
<dbReference type="InterPro" id="IPR003615">
    <property type="entry name" value="HNH_nuc"/>
</dbReference>
<name>C6HAL4_AJECH</name>
<organism evidence="3 4">
    <name type="scientific">Ajellomyces capsulatus (strain H143)</name>
    <name type="common">Darling's disease fungus</name>
    <name type="synonym">Histoplasma capsulatum</name>
    <dbReference type="NCBI Taxonomy" id="544712"/>
    <lineage>
        <taxon>Eukaryota</taxon>
        <taxon>Fungi</taxon>
        <taxon>Dikarya</taxon>
        <taxon>Ascomycota</taxon>
        <taxon>Pezizomycotina</taxon>
        <taxon>Eurotiomycetes</taxon>
        <taxon>Eurotiomycetidae</taxon>
        <taxon>Onygenales</taxon>
        <taxon>Ajellomycetaceae</taxon>
        <taxon>Histoplasma</taxon>
    </lineage>
</organism>
<dbReference type="EMBL" id="GG692421">
    <property type="protein sequence ID" value="EER43347.1"/>
    <property type="molecule type" value="Genomic_DNA"/>
</dbReference>